<evidence type="ECO:0000259" key="6">
    <source>
        <dbReference type="Pfam" id="PF00496"/>
    </source>
</evidence>
<name>A0A6N7VCI8_9FIRM</name>
<dbReference type="GO" id="GO:0043190">
    <property type="term" value="C:ATP-binding cassette (ABC) transporter complex"/>
    <property type="evidence" value="ECO:0007669"/>
    <property type="project" value="InterPro"/>
</dbReference>
<evidence type="ECO:0000313" key="8">
    <source>
        <dbReference type="Proteomes" id="UP000441925"/>
    </source>
</evidence>
<dbReference type="AlphaFoldDB" id="A0A6N7VCI8"/>
<dbReference type="PIRSF" id="PIRSF002741">
    <property type="entry name" value="MppA"/>
    <property type="match status" value="1"/>
</dbReference>
<dbReference type="GO" id="GO:1904680">
    <property type="term" value="F:peptide transmembrane transporter activity"/>
    <property type="evidence" value="ECO:0007669"/>
    <property type="project" value="TreeGrafter"/>
</dbReference>
<dbReference type="InterPro" id="IPR030678">
    <property type="entry name" value="Peptide/Ni-bd"/>
</dbReference>
<evidence type="ECO:0000256" key="5">
    <source>
        <dbReference type="SAM" id="SignalP"/>
    </source>
</evidence>
<feature type="domain" description="Solute-binding protein family 5" evidence="6">
    <location>
        <begin position="101"/>
        <end position="453"/>
    </location>
</feature>
<proteinExistence type="inferred from homology"/>
<evidence type="ECO:0000313" key="7">
    <source>
        <dbReference type="EMBL" id="MSS77125.1"/>
    </source>
</evidence>
<feature type="chain" id="PRO_5038598026" evidence="5">
    <location>
        <begin position="21"/>
        <end position="536"/>
    </location>
</feature>
<dbReference type="RefSeq" id="WP_154538978.1">
    <property type="nucleotide sequence ID" value="NZ_VULQ01000002.1"/>
</dbReference>
<keyword evidence="3 5" id="KW-0732">Signal</keyword>
<dbReference type="Gene3D" id="3.40.190.10">
    <property type="entry name" value="Periplasmic binding protein-like II"/>
    <property type="match status" value="1"/>
</dbReference>
<organism evidence="7 8">
    <name type="scientific">Anaerococcus porci</name>
    <dbReference type="NCBI Taxonomy" id="2652269"/>
    <lineage>
        <taxon>Bacteria</taxon>
        <taxon>Bacillati</taxon>
        <taxon>Bacillota</taxon>
        <taxon>Tissierellia</taxon>
        <taxon>Tissierellales</taxon>
        <taxon>Peptoniphilaceae</taxon>
        <taxon>Anaerococcus</taxon>
    </lineage>
</organism>
<dbReference type="GO" id="GO:0042597">
    <property type="term" value="C:periplasmic space"/>
    <property type="evidence" value="ECO:0007669"/>
    <property type="project" value="UniProtKB-ARBA"/>
</dbReference>
<feature type="region of interest" description="Disordered" evidence="4">
    <location>
        <begin position="29"/>
        <end position="52"/>
    </location>
</feature>
<dbReference type="Proteomes" id="UP000441925">
    <property type="component" value="Unassembled WGS sequence"/>
</dbReference>
<evidence type="ECO:0000256" key="4">
    <source>
        <dbReference type="SAM" id="MobiDB-lite"/>
    </source>
</evidence>
<dbReference type="PANTHER" id="PTHR30290:SF9">
    <property type="entry name" value="OLIGOPEPTIDE-BINDING PROTEIN APPA"/>
    <property type="match status" value="1"/>
</dbReference>
<dbReference type="GO" id="GO:0015833">
    <property type="term" value="P:peptide transport"/>
    <property type="evidence" value="ECO:0007669"/>
    <property type="project" value="TreeGrafter"/>
</dbReference>
<feature type="signal peptide" evidence="5">
    <location>
        <begin position="1"/>
        <end position="20"/>
    </location>
</feature>
<dbReference type="Gene3D" id="3.90.76.10">
    <property type="entry name" value="Dipeptide-binding Protein, Domain 1"/>
    <property type="match status" value="1"/>
</dbReference>
<dbReference type="PROSITE" id="PS51257">
    <property type="entry name" value="PROKAR_LIPOPROTEIN"/>
    <property type="match status" value="1"/>
</dbReference>
<dbReference type="CDD" id="cd00995">
    <property type="entry name" value="PBP2_NikA_DppA_OppA_like"/>
    <property type="match status" value="1"/>
</dbReference>
<comment type="caution">
    <text evidence="7">The sequence shown here is derived from an EMBL/GenBank/DDBJ whole genome shotgun (WGS) entry which is preliminary data.</text>
</comment>
<sequence length="536" mass="59083">MELKKSKLLGLTLSALMLFAGCAKTVDKPADNASSTEGGSSSNVSTTEKVGTADPNKDILKIVVGYDASSLDPSAQNEVAASNIMMQIFDGLVVMENDGTISPGLAESWDVEGNQKYTFHLRKGVKFQNGEPLTADDVVFTLDRAAKAPAVKEYYDGIDLDTLKAVDENTVEFSLKEPNSVFLAYLTHPGSYIMNKKAVEEAGKEVGSKPCGTGPYELVSWTKNDKVELKAFDDYWGKKPAIPNVEYRTVTEITNRAIEVETGNADIAYDIGVLDLDKLKDNPDINVIRKKQNSITYLGFNGKKAPFDNVNVRKAIAHTLDIPSIVNSVYKGLGEPSIAMVPSDIKYSKQKELKFYDVDIDEAKKLLEEAGVGDGFETTIITNENPLRVDMGTIIQSELEKVGIKAKVETLEWSTFLEKLKDPTAYDMYMLGWATNIADADVMLYALLNSGASAEGSNYSHFENEEFDKLLQEGRLTEDDSKRSEVYGKAQDILYDQLPILPLVTTEQAFAVRSYVKGFEPTSYAYHRIAPVSFNK</sequence>
<evidence type="ECO:0000256" key="3">
    <source>
        <dbReference type="ARBA" id="ARBA00022729"/>
    </source>
</evidence>
<comment type="similarity">
    <text evidence="1">Belongs to the bacterial solute-binding protein 5 family.</text>
</comment>
<dbReference type="Pfam" id="PF00496">
    <property type="entry name" value="SBP_bac_5"/>
    <property type="match status" value="1"/>
</dbReference>
<keyword evidence="8" id="KW-1185">Reference proteome</keyword>
<accession>A0A6N7VCI8</accession>
<dbReference type="EMBL" id="VULQ01000002">
    <property type="protein sequence ID" value="MSS77125.1"/>
    <property type="molecule type" value="Genomic_DNA"/>
</dbReference>
<dbReference type="Gene3D" id="3.10.105.10">
    <property type="entry name" value="Dipeptide-binding Protein, Domain 3"/>
    <property type="match status" value="1"/>
</dbReference>
<dbReference type="InterPro" id="IPR000914">
    <property type="entry name" value="SBP_5_dom"/>
</dbReference>
<dbReference type="PANTHER" id="PTHR30290">
    <property type="entry name" value="PERIPLASMIC BINDING COMPONENT OF ABC TRANSPORTER"/>
    <property type="match status" value="1"/>
</dbReference>
<reference evidence="7 8" key="1">
    <citation type="submission" date="2019-08" db="EMBL/GenBank/DDBJ databases">
        <title>In-depth cultivation of the pig gut microbiome towards novel bacterial diversity and tailored functional studies.</title>
        <authorList>
            <person name="Wylensek D."/>
            <person name="Hitch T.C.A."/>
            <person name="Clavel T."/>
        </authorList>
    </citation>
    <scope>NUCLEOTIDE SEQUENCE [LARGE SCALE GENOMIC DNA]</scope>
    <source>
        <strain evidence="7 8">WCA-380-WT-2B</strain>
    </source>
</reference>
<evidence type="ECO:0000256" key="1">
    <source>
        <dbReference type="ARBA" id="ARBA00005695"/>
    </source>
</evidence>
<evidence type="ECO:0000256" key="2">
    <source>
        <dbReference type="ARBA" id="ARBA00022448"/>
    </source>
</evidence>
<dbReference type="InterPro" id="IPR039424">
    <property type="entry name" value="SBP_5"/>
</dbReference>
<dbReference type="SUPFAM" id="SSF53850">
    <property type="entry name" value="Periplasmic binding protein-like II"/>
    <property type="match status" value="1"/>
</dbReference>
<gene>
    <name evidence="7" type="ORF">FYJ26_01565</name>
</gene>
<protein>
    <submittedName>
        <fullName evidence="7">ABC transporter substrate-binding protein</fullName>
    </submittedName>
</protein>
<keyword evidence="2" id="KW-0813">Transport</keyword>
<feature type="compositionally biased region" description="Low complexity" evidence="4">
    <location>
        <begin position="34"/>
        <end position="48"/>
    </location>
</feature>